<sequence>MDTTPEDRAAALVQRIEAATGAEADRLRAEATAQAATQIAAAHERARQCVRDKIASLRRQQAELLRFEAARLDTARRHLKQHGAGAIVAAGLPALEQALASLWNSEEGRRAWAGHLVETAVARLFPGDWTVQHPAGLAEAERRDIAQTIEVRTGFAPAFAVDPALSAGLQIRRGGVCLDASIPALIGQPQDAGAALLAELARGPEDNT</sequence>
<proteinExistence type="predicted"/>
<organism evidence="1 2">
    <name type="scientific">Mesobacterium hydrothermale</name>
    <dbReference type="NCBI Taxonomy" id="3111907"/>
    <lineage>
        <taxon>Bacteria</taxon>
        <taxon>Pseudomonadati</taxon>
        <taxon>Pseudomonadota</taxon>
        <taxon>Alphaproteobacteria</taxon>
        <taxon>Rhodobacterales</taxon>
        <taxon>Roseobacteraceae</taxon>
        <taxon>Mesobacterium</taxon>
    </lineage>
</organism>
<evidence type="ECO:0000313" key="1">
    <source>
        <dbReference type="EMBL" id="MEC3862785.1"/>
    </source>
</evidence>
<name>A0ABU6HK09_9RHOB</name>
<protein>
    <submittedName>
        <fullName evidence="1">Uncharacterized protein</fullName>
    </submittedName>
</protein>
<comment type="caution">
    <text evidence="1">The sequence shown here is derived from an EMBL/GenBank/DDBJ whole genome shotgun (WGS) entry which is preliminary data.</text>
</comment>
<keyword evidence="2" id="KW-1185">Reference proteome</keyword>
<dbReference type="EMBL" id="JAYLLH010000028">
    <property type="protein sequence ID" value="MEC3862785.1"/>
    <property type="molecule type" value="Genomic_DNA"/>
</dbReference>
<dbReference type="Proteomes" id="UP001348149">
    <property type="component" value="Unassembled WGS sequence"/>
</dbReference>
<evidence type="ECO:0000313" key="2">
    <source>
        <dbReference type="Proteomes" id="UP001348149"/>
    </source>
</evidence>
<dbReference type="RefSeq" id="WP_326298833.1">
    <property type="nucleotide sequence ID" value="NZ_JAYLLH010000028.1"/>
</dbReference>
<gene>
    <name evidence="1" type="ORF">VK792_15945</name>
</gene>
<accession>A0ABU6HK09</accession>
<reference evidence="1 2" key="1">
    <citation type="submission" date="2024-01" db="EMBL/GenBank/DDBJ databases">
        <title>Mesobacterium rodlantinim sp. nov., isolated from shallow sea hydrothermal systems off Kueishantao Island.</title>
        <authorList>
            <person name="Su Z."/>
            <person name="Tang K."/>
        </authorList>
    </citation>
    <scope>NUCLEOTIDE SEQUENCE [LARGE SCALE GENOMIC DNA]</scope>
    <source>
        <strain evidence="1 2">TK19101</strain>
    </source>
</reference>